<accession>A0A8C0JGT9</accession>
<dbReference type="Ensembl" id="ENSCABT00000034019.1">
    <property type="protein sequence ID" value="ENSCABP00000031033.1"/>
    <property type="gene ID" value="ENSCABG00000022679.1"/>
</dbReference>
<protein>
    <submittedName>
        <fullName evidence="1">Uncharacterized protein</fullName>
    </submittedName>
</protein>
<proteinExistence type="predicted"/>
<reference evidence="1" key="2">
    <citation type="submission" date="2025-09" db="UniProtKB">
        <authorList>
            <consortium name="Ensembl"/>
        </authorList>
    </citation>
    <scope>IDENTIFICATION</scope>
</reference>
<keyword evidence="2" id="KW-1185">Reference proteome</keyword>
<dbReference type="AlphaFoldDB" id="A0A8C0JGT9"/>
<evidence type="ECO:0000313" key="2">
    <source>
        <dbReference type="Proteomes" id="UP000694404"/>
    </source>
</evidence>
<reference evidence="1" key="1">
    <citation type="submission" date="2025-08" db="UniProtKB">
        <authorList>
            <consortium name="Ensembl"/>
        </authorList>
    </citation>
    <scope>IDENTIFICATION</scope>
</reference>
<sequence>MGRSRAVAEAAHVSITREVKEEERAIVTFLLAFPPRHWGRGRPTPLLRRTVTLQPSSPSSRDGAGGRVVAVNVQVRKNQNMLYSCCL</sequence>
<evidence type="ECO:0000313" key="1">
    <source>
        <dbReference type="Ensembl" id="ENSCABP00000031033.1"/>
    </source>
</evidence>
<name>A0A8C0JGT9_CHEAB</name>
<organism evidence="1 2">
    <name type="scientific">Chelonoidis abingdonii</name>
    <name type="common">Abingdon island giant tortoise</name>
    <name type="synonym">Testudo abingdonii</name>
    <dbReference type="NCBI Taxonomy" id="106734"/>
    <lineage>
        <taxon>Eukaryota</taxon>
        <taxon>Metazoa</taxon>
        <taxon>Chordata</taxon>
        <taxon>Craniata</taxon>
        <taxon>Vertebrata</taxon>
        <taxon>Euteleostomi</taxon>
        <taxon>Archelosauria</taxon>
        <taxon>Testudinata</taxon>
        <taxon>Testudines</taxon>
        <taxon>Cryptodira</taxon>
        <taxon>Durocryptodira</taxon>
        <taxon>Testudinoidea</taxon>
        <taxon>Testudinidae</taxon>
        <taxon>Chelonoidis</taxon>
    </lineage>
</organism>
<dbReference type="Proteomes" id="UP000694404">
    <property type="component" value="Unplaced"/>
</dbReference>